<reference evidence="1" key="1">
    <citation type="submission" date="2019-10" db="EMBL/GenBank/DDBJ databases">
        <title>Conservation and host-specific expression of non-tandemly repeated heterogenous ribosome RNA gene in arbuscular mycorrhizal fungi.</title>
        <authorList>
            <person name="Maeda T."/>
            <person name="Kobayashi Y."/>
            <person name="Nakagawa T."/>
            <person name="Ezawa T."/>
            <person name="Yamaguchi K."/>
            <person name="Bino T."/>
            <person name="Nishimoto Y."/>
            <person name="Shigenobu S."/>
            <person name="Kawaguchi M."/>
        </authorList>
    </citation>
    <scope>NUCLEOTIDE SEQUENCE</scope>
    <source>
        <strain evidence="1">HR1</strain>
    </source>
</reference>
<evidence type="ECO:0000313" key="1">
    <source>
        <dbReference type="EMBL" id="GES85129.1"/>
    </source>
</evidence>
<dbReference type="EMBL" id="BLAL01000088">
    <property type="protein sequence ID" value="GES85129.1"/>
    <property type="molecule type" value="Genomic_DNA"/>
</dbReference>
<sequence>MIHGTTPRFASLSTKAKKEILSSIPLQIKRNVSFGTVVKNSRTSRRHLDLNVNSNKHTMRALGVLKPLTPSVETPRISRPVTPTLPSFSQKTILVEYQNKCIIR</sequence>
<evidence type="ECO:0000313" key="2">
    <source>
        <dbReference type="Proteomes" id="UP000615446"/>
    </source>
</evidence>
<name>A0A8H3QQB8_9GLOM</name>
<gene>
    <name evidence="1" type="ORF">RCL2_001221900</name>
</gene>
<dbReference type="Proteomes" id="UP000615446">
    <property type="component" value="Unassembled WGS sequence"/>
</dbReference>
<dbReference type="AlphaFoldDB" id="A0A8H3QQB8"/>
<proteinExistence type="predicted"/>
<comment type="caution">
    <text evidence="1">The sequence shown here is derived from an EMBL/GenBank/DDBJ whole genome shotgun (WGS) entry which is preliminary data.</text>
</comment>
<organism evidence="1 2">
    <name type="scientific">Rhizophagus clarus</name>
    <dbReference type="NCBI Taxonomy" id="94130"/>
    <lineage>
        <taxon>Eukaryota</taxon>
        <taxon>Fungi</taxon>
        <taxon>Fungi incertae sedis</taxon>
        <taxon>Mucoromycota</taxon>
        <taxon>Glomeromycotina</taxon>
        <taxon>Glomeromycetes</taxon>
        <taxon>Glomerales</taxon>
        <taxon>Glomeraceae</taxon>
        <taxon>Rhizophagus</taxon>
    </lineage>
</organism>
<protein>
    <submittedName>
        <fullName evidence="1">Uncharacterized protein</fullName>
    </submittedName>
</protein>
<accession>A0A8H3QQB8</accession>